<feature type="transmembrane region" description="Helical" evidence="6">
    <location>
        <begin position="167"/>
        <end position="185"/>
    </location>
</feature>
<organism evidence="8 9">
    <name type="scientific">Robertmurraya siralis</name>
    <dbReference type="NCBI Taxonomy" id="77777"/>
    <lineage>
        <taxon>Bacteria</taxon>
        <taxon>Bacillati</taxon>
        <taxon>Bacillota</taxon>
        <taxon>Bacilli</taxon>
        <taxon>Bacillales</taxon>
        <taxon>Bacillaceae</taxon>
        <taxon>Robertmurraya</taxon>
    </lineage>
</organism>
<gene>
    <name evidence="8" type="ORF">J27TS8_31280</name>
</gene>
<evidence type="ECO:0000256" key="1">
    <source>
        <dbReference type="ARBA" id="ARBA00004651"/>
    </source>
</evidence>
<dbReference type="GO" id="GO:0009326">
    <property type="term" value="C:formate dehydrogenase complex"/>
    <property type="evidence" value="ECO:0007669"/>
    <property type="project" value="TreeGrafter"/>
</dbReference>
<dbReference type="AlphaFoldDB" id="A0A919WJE3"/>
<evidence type="ECO:0000256" key="5">
    <source>
        <dbReference type="ARBA" id="ARBA00023136"/>
    </source>
</evidence>
<dbReference type="GO" id="GO:0022904">
    <property type="term" value="P:respiratory electron transport chain"/>
    <property type="evidence" value="ECO:0007669"/>
    <property type="project" value="InterPro"/>
</dbReference>
<dbReference type="GO" id="GO:0009061">
    <property type="term" value="P:anaerobic respiration"/>
    <property type="evidence" value="ECO:0007669"/>
    <property type="project" value="TreeGrafter"/>
</dbReference>
<dbReference type="GO" id="GO:0036397">
    <property type="term" value="F:formate dehydrogenase (quinone) activity"/>
    <property type="evidence" value="ECO:0007669"/>
    <property type="project" value="TreeGrafter"/>
</dbReference>
<proteinExistence type="predicted"/>
<feature type="transmembrane region" description="Helical" evidence="6">
    <location>
        <begin position="126"/>
        <end position="147"/>
    </location>
</feature>
<feature type="transmembrane region" description="Helical" evidence="6">
    <location>
        <begin position="58"/>
        <end position="77"/>
    </location>
</feature>
<sequence>MSNHGNQKMVKRFNLGFIIAHWVNAGAFFVLYISALPMYTDFFNWLYPILGGPEGARLIHRIAAVAFMLPLPILLLFDRHGLRTWSKNIFTWKKHDFQFFPQFGKEFFGMKSNTPKQDFFNAGEKLNSWLMIITTIMLICSGLVMWFPQYFAKGIIMWAYPIHNIGLGLAAAVAIGHIYMSVALAKPSLRGIFKGDVTEDYAEHHHGRWYDELKEEEKKKSKKHA</sequence>
<dbReference type="InterPro" id="IPR016174">
    <property type="entry name" value="Di-haem_cyt_TM"/>
</dbReference>
<dbReference type="PANTHER" id="PTHR30074:SF6">
    <property type="entry name" value="FORMATE DEHYDROGENASE GAMMA SUBUNIT"/>
    <property type="match status" value="1"/>
</dbReference>
<keyword evidence="9" id="KW-1185">Reference proteome</keyword>
<dbReference type="Proteomes" id="UP000682111">
    <property type="component" value="Unassembled WGS sequence"/>
</dbReference>
<reference evidence="8" key="1">
    <citation type="submission" date="2021-03" db="EMBL/GenBank/DDBJ databases">
        <title>Antimicrobial resistance genes in bacteria isolated from Japanese honey, and their potential for conferring macrolide and lincosamide resistance in the American foulbrood pathogen Paenibacillus larvae.</title>
        <authorList>
            <person name="Okamoto M."/>
            <person name="Kumagai M."/>
            <person name="Kanamori H."/>
            <person name="Takamatsu D."/>
        </authorList>
    </citation>
    <scope>NUCLEOTIDE SEQUENCE</scope>
    <source>
        <strain evidence="8">J27TS8</strain>
    </source>
</reference>
<evidence type="ECO:0000256" key="3">
    <source>
        <dbReference type="ARBA" id="ARBA00022692"/>
    </source>
</evidence>
<accession>A0A919WJE3</accession>
<evidence type="ECO:0000313" key="9">
    <source>
        <dbReference type="Proteomes" id="UP000682111"/>
    </source>
</evidence>
<dbReference type="EMBL" id="BORC01000005">
    <property type="protein sequence ID" value="GIN63135.1"/>
    <property type="molecule type" value="Genomic_DNA"/>
</dbReference>
<evidence type="ECO:0000256" key="2">
    <source>
        <dbReference type="ARBA" id="ARBA00022475"/>
    </source>
</evidence>
<dbReference type="SUPFAM" id="SSF81342">
    <property type="entry name" value="Transmembrane di-heme cytochromes"/>
    <property type="match status" value="1"/>
</dbReference>
<dbReference type="InterPro" id="IPR051817">
    <property type="entry name" value="FDH_cytochrome_b556_subunit"/>
</dbReference>
<dbReference type="PANTHER" id="PTHR30074">
    <property type="entry name" value="FORMATE DEHYDROGENASE, NITRATE-INDUCIBLE, CYTOCHROME B556 FDN SUBUNIT"/>
    <property type="match status" value="1"/>
</dbReference>
<comment type="caution">
    <text evidence="8">The sequence shown here is derived from an EMBL/GenBank/DDBJ whole genome shotgun (WGS) entry which is preliminary data.</text>
</comment>
<keyword evidence="4 6" id="KW-1133">Transmembrane helix</keyword>
<keyword evidence="3 6" id="KW-0812">Transmembrane</keyword>
<dbReference type="GO" id="GO:0005886">
    <property type="term" value="C:plasma membrane"/>
    <property type="evidence" value="ECO:0007669"/>
    <property type="project" value="UniProtKB-SubCell"/>
</dbReference>
<dbReference type="InterPro" id="IPR011577">
    <property type="entry name" value="Cyt_b561_bac/Ni-Hgenase"/>
</dbReference>
<comment type="subcellular location">
    <subcellularLocation>
        <location evidence="1">Cell membrane</location>
        <topology evidence="1">Multi-pass membrane protein</topology>
    </subcellularLocation>
</comment>
<evidence type="ECO:0000256" key="6">
    <source>
        <dbReference type="SAM" id="Phobius"/>
    </source>
</evidence>
<protein>
    <submittedName>
        <fullName evidence="8">Formate dehydrogenase</fullName>
    </submittedName>
</protein>
<feature type="domain" description="Cytochrome b561 bacterial/Ni-hydrogenase" evidence="7">
    <location>
        <begin position="12"/>
        <end position="182"/>
    </location>
</feature>
<evidence type="ECO:0000259" key="7">
    <source>
        <dbReference type="Pfam" id="PF01292"/>
    </source>
</evidence>
<dbReference type="GO" id="GO:0015944">
    <property type="term" value="P:formate oxidation"/>
    <property type="evidence" value="ECO:0007669"/>
    <property type="project" value="TreeGrafter"/>
</dbReference>
<keyword evidence="5 6" id="KW-0472">Membrane</keyword>
<dbReference type="Gene3D" id="1.20.950.20">
    <property type="entry name" value="Transmembrane di-heme cytochromes, Chain C"/>
    <property type="match status" value="1"/>
</dbReference>
<dbReference type="GO" id="GO:0009055">
    <property type="term" value="F:electron transfer activity"/>
    <property type="evidence" value="ECO:0007669"/>
    <property type="project" value="InterPro"/>
</dbReference>
<evidence type="ECO:0000313" key="8">
    <source>
        <dbReference type="EMBL" id="GIN63135.1"/>
    </source>
</evidence>
<evidence type="ECO:0000256" key="4">
    <source>
        <dbReference type="ARBA" id="ARBA00022989"/>
    </source>
</evidence>
<name>A0A919WJE3_9BACI</name>
<dbReference type="RefSeq" id="WP_212934049.1">
    <property type="nucleotide sequence ID" value="NZ_BORC01000005.1"/>
</dbReference>
<dbReference type="Pfam" id="PF01292">
    <property type="entry name" value="Ni_hydr_CYTB"/>
    <property type="match status" value="1"/>
</dbReference>
<keyword evidence="2" id="KW-1003">Cell membrane</keyword>
<feature type="transmembrane region" description="Helical" evidence="6">
    <location>
        <begin position="12"/>
        <end position="38"/>
    </location>
</feature>